<feature type="non-terminal residue" evidence="1">
    <location>
        <position position="166"/>
    </location>
</feature>
<gene>
    <name evidence="1" type="ORF">SAMN05444008_13020</name>
</gene>
<dbReference type="Gene3D" id="3.30.460.90">
    <property type="match status" value="1"/>
</dbReference>
<accession>A0A1M5JDJ5</accession>
<protein>
    <recommendedName>
        <fullName evidence="3">Nucleotidyltransferase domain-containing protein</fullName>
    </recommendedName>
</protein>
<organism evidence="1 2">
    <name type="scientific">Cnuella takakiae</name>
    <dbReference type="NCBI Taxonomy" id="1302690"/>
    <lineage>
        <taxon>Bacteria</taxon>
        <taxon>Pseudomonadati</taxon>
        <taxon>Bacteroidota</taxon>
        <taxon>Chitinophagia</taxon>
        <taxon>Chitinophagales</taxon>
        <taxon>Chitinophagaceae</taxon>
        <taxon>Cnuella</taxon>
    </lineage>
</organism>
<name>A0A1M5JDJ5_9BACT</name>
<sequence length="166" mass="18835">MALTVIEAFNKFLASEVNLDPDRTSVARSSRDWLVGKILAFPDDGNFPTIYSEMNIFFGSFARKTKIRPLNDIDIMIALKAEGANYESYYNRIEIHVPPGATRLTALCNSGTNVLNSKRIINLLKDKLKSIPQYKSAEIKRNEAACTLQLNSYEWNFDIVPCFFTQ</sequence>
<reference evidence="1 2" key="1">
    <citation type="submission" date="2016-11" db="EMBL/GenBank/DDBJ databases">
        <authorList>
            <person name="Jaros S."/>
            <person name="Januszkiewicz K."/>
            <person name="Wedrychowicz H."/>
        </authorList>
    </citation>
    <scope>NUCLEOTIDE SEQUENCE [LARGE SCALE GENOMIC DNA]</scope>
    <source>
        <strain evidence="1 2">DSM 26897</strain>
    </source>
</reference>
<evidence type="ECO:0008006" key="3">
    <source>
        <dbReference type="Google" id="ProtNLM"/>
    </source>
</evidence>
<keyword evidence="2" id="KW-1185">Reference proteome</keyword>
<dbReference type="AlphaFoldDB" id="A0A1M5JDJ5"/>
<evidence type="ECO:0000313" key="1">
    <source>
        <dbReference type="EMBL" id="SHG38103.1"/>
    </source>
</evidence>
<dbReference type="EMBL" id="FQUO01000030">
    <property type="protein sequence ID" value="SHG38103.1"/>
    <property type="molecule type" value="Genomic_DNA"/>
</dbReference>
<proteinExistence type="predicted"/>
<evidence type="ECO:0000313" key="2">
    <source>
        <dbReference type="Proteomes" id="UP000184368"/>
    </source>
</evidence>
<dbReference type="Proteomes" id="UP000184368">
    <property type="component" value="Unassembled WGS sequence"/>
</dbReference>
<dbReference type="RefSeq" id="WP_218588214.1">
    <property type="nucleotide sequence ID" value="NZ_FQUO01000030.1"/>
</dbReference>